<comment type="caution">
    <text evidence="1">The sequence shown here is derived from an EMBL/GenBank/DDBJ whole genome shotgun (WGS) entry which is preliminary data.</text>
</comment>
<sequence length="88" mass="10097">MIVDHFFIFIPEGIVKCVMIQYPIGKKRHLIIGVVPVLSHGYSLVLKSGRKPDVFHRNFHVLQITVVLHHAVRLCFIDLFAGQPVRQL</sequence>
<accession>A0A644YZL7</accession>
<dbReference type="EMBL" id="VSSQ01006862">
    <property type="protein sequence ID" value="MPM34075.1"/>
    <property type="molecule type" value="Genomic_DNA"/>
</dbReference>
<proteinExistence type="predicted"/>
<evidence type="ECO:0000313" key="1">
    <source>
        <dbReference type="EMBL" id="MPM34075.1"/>
    </source>
</evidence>
<gene>
    <name evidence="1" type="ORF">SDC9_80656</name>
</gene>
<organism evidence="1">
    <name type="scientific">bioreactor metagenome</name>
    <dbReference type="NCBI Taxonomy" id="1076179"/>
    <lineage>
        <taxon>unclassified sequences</taxon>
        <taxon>metagenomes</taxon>
        <taxon>ecological metagenomes</taxon>
    </lineage>
</organism>
<dbReference type="AlphaFoldDB" id="A0A644YZL7"/>
<name>A0A644YZL7_9ZZZZ</name>
<protein>
    <submittedName>
        <fullName evidence="1">Uncharacterized protein</fullName>
    </submittedName>
</protein>
<reference evidence="1" key="1">
    <citation type="submission" date="2019-08" db="EMBL/GenBank/DDBJ databases">
        <authorList>
            <person name="Kucharzyk K."/>
            <person name="Murdoch R.W."/>
            <person name="Higgins S."/>
            <person name="Loffler F."/>
        </authorList>
    </citation>
    <scope>NUCLEOTIDE SEQUENCE</scope>
</reference>